<dbReference type="PANTHER" id="PTHR11452">
    <property type="entry name" value="ALPHA-GALACTOSIDASE/ALPHA-N-ACETYLGALACTOSAMINIDASE"/>
    <property type="match status" value="1"/>
</dbReference>
<dbReference type="PRINTS" id="PR00740">
    <property type="entry name" value="GLHYDRLASE27"/>
</dbReference>
<dbReference type="Pfam" id="PF16499">
    <property type="entry name" value="Melibiase_2"/>
    <property type="match status" value="1"/>
</dbReference>
<evidence type="ECO:0000313" key="7">
    <source>
        <dbReference type="EMBL" id="KAJ8962660.1"/>
    </source>
</evidence>
<dbReference type="PROSITE" id="PS00512">
    <property type="entry name" value="ALPHA_GALACTOSIDASE"/>
    <property type="match status" value="1"/>
</dbReference>
<gene>
    <name evidence="7" type="ORF">NQ318_001054</name>
</gene>
<evidence type="ECO:0000256" key="5">
    <source>
        <dbReference type="SAM" id="MobiDB-lite"/>
    </source>
</evidence>
<evidence type="ECO:0000256" key="1">
    <source>
        <dbReference type="ARBA" id="ARBA00009743"/>
    </source>
</evidence>
<name>A0AAV8ZFE3_9CUCU</name>
<dbReference type="InterPro" id="IPR000111">
    <property type="entry name" value="Glyco_hydro_27/36_CS"/>
</dbReference>
<evidence type="ECO:0000256" key="3">
    <source>
        <dbReference type="ARBA" id="ARBA00023295"/>
    </source>
</evidence>
<feature type="chain" id="PRO_5043709563" description="Alpha-galactosidase" evidence="6">
    <location>
        <begin position="24"/>
        <end position="119"/>
    </location>
</feature>
<keyword evidence="2 4" id="KW-0378">Hydrolase</keyword>
<feature type="region of interest" description="Disordered" evidence="5">
    <location>
        <begin position="92"/>
        <end position="119"/>
    </location>
</feature>
<feature type="compositionally biased region" description="Basic and acidic residues" evidence="5">
    <location>
        <begin position="92"/>
        <end position="104"/>
    </location>
</feature>
<dbReference type="GO" id="GO:0005737">
    <property type="term" value="C:cytoplasm"/>
    <property type="evidence" value="ECO:0007669"/>
    <property type="project" value="TreeGrafter"/>
</dbReference>
<evidence type="ECO:0000256" key="6">
    <source>
        <dbReference type="SAM" id="SignalP"/>
    </source>
</evidence>
<dbReference type="InterPro" id="IPR017853">
    <property type="entry name" value="GH"/>
</dbReference>
<dbReference type="GO" id="GO:0004557">
    <property type="term" value="F:alpha-galactosidase activity"/>
    <property type="evidence" value="ECO:0007669"/>
    <property type="project" value="TreeGrafter"/>
</dbReference>
<evidence type="ECO:0000256" key="4">
    <source>
        <dbReference type="RuleBase" id="RU361168"/>
    </source>
</evidence>
<dbReference type="PANTHER" id="PTHR11452:SF83">
    <property type="entry name" value="ALPHA-GALACTOSIDASE"/>
    <property type="match status" value="1"/>
</dbReference>
<dbReference type="InterPro" id="IPR013785">
    <property type="entry name" value="Aldolase_TIM"/>
</dbReference>
<dbReference type="SUPFAM" id="SSF51445">
    <property type="entry name" value="(Trans)glycosidases"/>
    <property type="match status" value="1"/>
</dbReference>
<reference evidence="7" key="1">
    <citation type="journal article" date="2023" name="Insect Mol. Biol.">
        <title>Genome sequencing provides insights into the evolution of gene families encoding plant cell wall-degrading enzymes in longhorned beetles.</title>
        <authorList>
            <person name="Shin N.R."/>
            <person name="Okamura Y."/>
            <person name="Kirsch R."/>
            <person name="Pauchet Y."/>
        </authorList>
    </citation>
    <scope>NUCLEOTIDE SEQUENCE</scope>
    <source>
        <strain evidence="7">AMC_N1</strain>
    </source>
</reference>
<comment type="caution">
    <text evidence="7">The sequence shown here is derived from an EMBL/GenBank/DDBJ whole genome shotgun (WGS) entry which is preliminary data.</text>
</comment>
<feature type="signal peptide" evidence="6">
    <location>
        <begin position="1"/>
        <end position="23"/>
    </location>
</feature>
<organism evidence="7 8">
    <name type="scientific">Aromia moschata</name>
    <dbReference type="NCBI Taxonomy" id="1265417"/>
    <lineage>
        <taxon>Eukaryota</taxon>
        <taxon>Metazoa</taxon>
        <taxon>Ecdysozoa</taxon>
        <taxon>Arthropoda</taxon>
        <taxon>Hexapoda</taxon>
        <taxon>Insecta</taxon>
        <taxon>Pterygota</taxon>
        <taxon>Neoptera</taxon>
        <taxon>Endopterygota</taxon>
        <taxon>Coleoptera</taxon>
        <taxon>Polyphaga</taxon>
        <taxon>Cucujiformia</taxon>
        <taxon>Chrysomeloidea</taxon>
        <taxon>Cerambycidae</taxon>
        <taxon>Cerambycinae</taxon>
        <taxon>Callichromatini</taxon>
        <taxon>Aromia</taxon>
    </lineage>
</organism>
<keyword evidence="4" id="KW-1015">Disulfide bond</keyword>
<comment type="similarity">
    <text evidence="1 4">Belongs to the glycosyl hydrolase 27 family.</text>
</comment>
<dbReference type="EC" id="3.2.1.-" evidence="4"/>
<proteinExistence type="inferred from homology"/>
<dbReference type="InterPro" id="IPR002241">
    <property type="entry name" value="Glyco_hydro_27"/>
</dbReference>
<keyword evidence="8" id="KW-1185">Reference proteome</keyword>
<dbReference type="GO" id="GO:0016139">
    <property type="term" value="P:glycoside catabolic process"/>
    <property type="evidence" value="ECO:0007669"/>
    <property type="project" value="TreeGrafter"/>
</dbReference>
<comment type="subunit">
    <text evidence="4">Homodimer.</text>
</comment>
<evidence type="ECO:0000256" key="2">
    <source>
        <dbReference type="ARBA" id="ARBA00022801"/>
    </source>
</evidence>
<evidence type="ECO:0000313" key="8">
    <source>
        <dbReference type="Proteomes" id="UP001162162"/>
    </source>
</evidence>
<protein>
    <recommendedName>
        <fullName evidence="4">Alpha-galactosidase</fullName>
        <ecNumber evidence="4">3.2.1.-</ecNumber>
    </recommendedName>
</protein>
<dbReference type="AlphaFoldDB" id="A0AAV8ZFE3"/>
<accession>A0AAV8ZFE3</accession>
<keyword evidence="3 4" id="KW-0326">Glycosidase</keyword>
<sequence>MYFSTMSRYTVALISLVIVGVQGLDNGLALTPPMGWMHWERFRCLTDCKAYPDECISENLFKAMADRMASDGYLNAGYEYIIIDDCWASKERDDSGRLQPDPDRFPSGIKSLADYGNQA</sequence>
<dbReference type="Proteomes" id="UP001162162">
    <property type="component" value="Unassembled WGS sequence"/>
</dbReference>
<dbReference type="Gene3D" id="3.20.20.70">
    <property type="entry name" value="Aldolase class I"/>
    <property type="match status" value="1"/>
</dbReference>
<dbReference type="GO" id="GO:0009311">
    <property type="term" value="P:oligosaccharide metabolic process"/>
    <property type="evidence" value="ECO:0007669"/>
    <property type="project" value="TreeGrafter"/>
</dbReference>
<dbReference type="EMBL" id="JAPWTK010000002">
    <property type="protein sequence ID" value="KAJ8962660.1"/>
    <property type="molecule type" value="Genomic_DNA"/>
</dbReference>
<keyword evidence="6" id="KW-0732">Signal</keyword>